<protein>
    <submittedName>
        <fullName evidence="1">Uncharacterized protein</fullName>
    </submittedName>
</protein>
<organism evidence="1 2">
    <name type="scientific">Cinchona calisaya</name>
    <dbReference type="NCBI Taxonomy" id="153742"/>
    <lineage>
        <taxon>Eukaryota</taxon>
        <taxon>Viridiplantae</taxon>
        <taxon>Streptophyta</taxon>
        <taxon>Embryophyta</taxon>
        <taxon>Tracheophyta</taxon>
        <taxon>Spermatophyta</taxon>
        <taxon>Magnoliopsida</taxon>
        <taxon>eudicotyledons</taxon>
        <taxon>Gunneridae</taxon>
        <taxon>Pentapetalae</taxon>
        <taxon>asterids</taxon>
        <taxon>lamiids</taxon>
        <taxon>Gentianales</taxon>
        <taxon>Rubiaceae</taxon>
        <taxon>Cinchonoideae</taxon>
        <taxon>Cinchoneae</taxon>
        <taxon>Cinchona</taxon>
    </lineage>
</organism>
<accession>A0ABD3ABV6</accession>
<dbReference type="Proteomes" id="UP001630127">
    <property type="component" value="Unassembled WGS sequence"/>
</dbReference>
<keyword evidence="2" id="KW-1185">Reference proteome</keyword>
<proteinExistence type="predicted"/>
<comment type="caution">
    <text evidence="1">The sequence shown here is derived from an EMBL/GenBank/DDBJ whole genome shotgun (WGS) entry which is preliminary data.</text>
</comment>
<evidence type="ECO:0000313" key="1">
    <source>
        <dbReference type="EMBL" id="KAL3529197.1"/>
    </source>
</evidence>
<reference evidence="1 2" key="1">
    <citation type="submission" date="2024-11" db="EMBL/GenBank/DDBJ databases">
        <title>A near-complete genome assembly of Cinchona calisaya.</title>
        <authorList>
            <person name="Lian D.C."/>
            <person name="Zhao X.W."/>
            <person name="Wei L."/>
        </authorList>
    </citation>
    <scope>NUCLEOTIDE SEQUENCE [LARGE SCALE GENOMIC DNA]</scope>
    <source>
        <tissue evidence="1">Nenye</tissue>
    </source>
</reference>
<gene>
    <name evidence="1" type="ORF">ACH5RR_008519</name>
</gene>
<sequence>MSSSLQSHPIPEYLIGQLNSSTVPYEIKVKAPRDLKNQIIGNRTKKLSFLKLGAVPCIVSISSSATTITASRGAATGQLQPLMSPYRESKRHPTLGFLIPEGFNLDQNE</sequence>
<dbReference type="EMBL" id="JBJUIK010000004">
    <property type="protein sequence ID" value="KAL3529197.1"/>
    <property type="molecule type" value="Genomic_DNA"/>
</dbReference>
<evidence type="ECO:0000313" key="2">
    <source>
        <dbReference type="Proteomes" id="UP001630127"/>
    </source>
</evidence>
<name>A0ABD3ABV6_9GENT</name>
<dbReference type="AlphaFoldDB" id="A0ABD3ABV6"/>